<dbReference type="PANTHER" id="PTHR23028:SF53">
    <property type="entry name" value="ACYL_TRANSF_3 DOMAIN-CONTAINING PROTEIN"/>
    <property type="match status" value="1"/>
</dbReference>
<dbReference type="STRING" id="1198114.AciX9_2915"/>
<organism evidence="4">
    <name type="scientific">Granulicella tundricola (strain ATCC BAA-1859 / DSM 23138 / MP5ACTX9)</name>
    <dbReference type="NCBI Taxonomy" id="1198114"/>
    <lineage>
        <taxon>Bacteria</taxon>
        <taxon>Pseudomonadati</taxon>
        <taxon>Acidobacteriota</taxon>
        <taxon>Terriglobia</taxon>
        <taxon>Terriglobales</taxon>
        <taxon>Acidobacteriaceae</taxon>
        <taxon>Granulicella</taxon>
    </lineage>
</organism>
<sequence length="391" mass="44088">MIIDRFRRKTRDGRWVPEIDGLRFIAIFSVFVFHIMGELLNRSGRIIPIEPRFDTLSRILANGDRGVVIFFVISGTILALPYARQFLLGGKPVSLRKYYMRRLTRLEPPYILAMLLIFAMETVYQHGSSVPMGGHLLASLLYQHSLIFGQMSPINMVTWSLEVEIQFYVFAPLLMQLFRIKHTLSRRLVLLGVVLAIGLCQGPFSTIPRFAMSILYYLQYFLAGLLVADIFTLDLETMRAWWVWDVVGIGALGILFWAGHDEARPHVVLPVVIGALCVAAMRSVVLRRFLGNHWIAVLGGMCYSIYLLHDAFIAVLFKVTRMAILPAASFPVNLAIQMLVTGVPAVALCVVFFVLVERPCMDPDWPSKLWTKMTGRPGREAKALDTAGIAE</sequence>
<feature type="transmembrane region" description="Helical" evidence="1">
    <location>
        <begin position="240"/>
        <end position="260"/>
    </location>
</feature>
<feature type="transmembrane region" description="Helical" evidence="1">
    <location>
        <begin position="336"/>
        <end position="356"/>
    </location>
</feature>
<dbReference type="RefSeq" id="WP_013581253.1">
    <property type="nucleotide sequence ID" value="NC_015064.1"/>
</dbReference>
<dbReference type="AlphaFoldDB" id="E8WZ23"/>
<keyword evidence="3" id="KW-0808">Transferase</keyword>
<dbReference type="Proteomes" id="UP000000343">
    <property type="component" value="Chromosome"/>
</dbReference>
<feature type="transmembrane region" description="Helical" evidence="1">
    <location>
        <begin position="109"/>
        <end position="127"/>
    </location>
</feature>
<keyword evidence="1" id="KW-0472">Membrane</keyword>
<dbReference type="HOGENOM" id="CLU_005679_1_4_0"/>
<feature type="transmembrane region" description="Helical" evidence="1">
    <location>
        <begin position="266"/>
        <end position="285"/>
    </location>
</feature>
<feature type="transmembrane region" description="Helical" evidence="1">
    <location>
        <begin position="294"/>
        <end position="316"/>
    </location>
</feature>
<feature type="transmembrane region" description="Helical" evidence="1">
    <location>
        <begin position="21"/>
        <end position="40"/>
    </location>
</feature>
<dbReference type="PANTHER" id="PTHR23028">
    <property type="entry name" value="ACETYLTRANSFERASE"/>
    <property type="match status" value="1"/>
</dbReference>
<feature type="transmembrane region" description="Helical" evidence="1">
    <location>
        <begin position="187"/>
        <end position="204"/>
    </location>
</feature>
<dbReference type="EMBL" id="CP002480">
    <property type="protein sequence ID" value="ADW69938.1"/>
    <property type="molecule type" value="Genomic_DNA"/>
</dbReference>
<feature type="transmembrane region" description="Helical" evidence="1">
    <location>
        <begin position="210"/>
        <end position="228"/>
    </location>
</feature>
<dbReference type="GO" id="GO:0016747">
    <property type="term" value="F:acyltransferase activity, transferring groups other than amino-acyl groups"/>
    <property type="evidence" value="ECO:0007669"/>
    <property type="project" value="InterPro"/>
</dbReference>
<name>E8WZ23_GRATM</name>
<dbReference type="eggNOG" id="COG1835">
    <property type="taxonomic scope" value="Bacteria"/>
</dbReference>
<feature type="transmembrane region" description="Helical" evidence="1">
    <location>
        <begin position="156"/>
        <end position="175"/>
    </location>
</feature>
<dbReference type="InterPro" id="IPR002656">
    <property type="entry name" value="Acyl_transf_3_dom"/>
</dbReference>
<proteinExistence type="predicted"/>
<feature type="domain" description="Acyltransferase 3" evidence="2">
    <location>
        <begin position="17"/>
        <end position="353"/>
    </location>
</feature>
<keyword evidence="3" id="KW-0012">Acyltransferase</keyword>
<keyword evidence="1" id="KW-1133">Transmembrane helix</keyword>
<dbReference type="InterPro" id="IPR050879">
    <property type="entry name" value="Acyltransferase_3"/>
</dbReference>
<accession>E8WZ23</accession>
<keyword evidence="1" id="KW-0812">Transmembrane</keyword>
<evidence type="ECO:0000256" key="1">
    <source>
        <dbReference type="SAM" id="Phobius"/>
    </source>
</evidence>
<reference evidence="4" key="1">
    <citation type="submission" date="2011-01" db="EMBL/GenBank/DDBJ databases">
        <title>Complete sequence of chromosome of Acidobacterium sp. MP5ACTX9.</title>
        <authorList>
            <consortium name="US DOE Joint Genome Institute"/>
            <person name="Lucas S."/>
            <person name="Copeland A."/>
            <person name="Lapidus A."/>
            <person name="Cheng J.-F."/>
            <person name="Goodwin L."/>
            <person name="Pitluck S."/>
            <person name="Teshima H."/>
            <person name="Detter J.C."/>
            <person name="Han C."/>
            <person name="Tapia R."/>
            <person name="Land M."/>
            <person name="Hauser L."/>
            <person name="Kyrpides N."/>
            <person name="Ivanova N."/>
            <person name="Ovchinnikova G."/>
            <person name="Pagani I."/>
            <person name="Rawat S.R."/>
            <person name="Mannisto M."/>
            <person name="Haggblom M.M."/>
            <person name="Woyke T."/>
        </authorList>
    </citation>
    <scope>NUCLEOTIDE SEQUENCE [LARGE SCALE GENOMIC DNA]</scope>
    <source>
        <strain evidence="4">MP5ACTX9</strain>
    </source>
</reference>
<dbReference type="PaxDb" id="1198114-AciX9_2915"/>
<evidence type="ECO:0000313" key="4">
    <source>
        <dbReference type="Proteomes" id="UP000000343"/>
    </source>
</evidence>
<dbReference type="GO" id="GO:0000271">
    <property type="term" value="P:polysaccharide biosynthetic process"/>
    <property type="evidence" value="ECO:0007669"/>
    <property type="project" value="TreeGrafter"/>
</dbReference>
<protein>
    <submittedName>
        <fullName evidence="3">Acyltransferase 3</fullName>
    </submittedName>
</protein>
<dbReference type="Pfam" id="PF01757">
    <property type="entry name" value="Acyl_transf_3"/>
    <property type="match status" value="1"/>
</dbReference>
<gene>
    <name evidence="3" type="ordered locus">AciX9_2915</name>
</gene>
<dbReference type="KEGG" id="acm:AciX9_2915"/>
<keyword evidence="4" id="KW-1185">Reference proteome</keyword>
<evidence type="ECO:0000259" key="2">
    <source>
        <dbReference type="Pfam" id="PF01757"/>
    </source>
</evidence>
<dbReference type="GO" id="GO:0016020">
    <property type="term" value="C:membrane"/>
    <property type="evidence" value="ECO:0007669"/>
    <property type="project" value="TreeGrafter"/>
</dbReference>
<evidence type="ECO:0000313" key="3">
    <source>
        <dbReference type="EMBL" id="ADW69938.1"/>
    </source>
</evidence>
<feature type="transmembrane region" description="Helical" evidence="1">
    <location>
        <begin position="67"/>
        <end position="88"/>
    </location>
</feature>